<keyword evidence="1" id="KW-0472">Membrane</keyword>
<sequence length="78" mass="8223">MLAFSGGPCFCGLVDQGIAALPCFLWGNVLFDVSLWLAVCGLGVVALMAGALEPLSGVRFRIIIKAAPFDLPPLLFEI</sequence>
<dbReference type="AlphaFoldDB" id="A0AAN8H4R1"/>
<reference evidence="2 3" key="1">
    <citation type="journal article" date="2023" name="Mol. Biol. Evol.">
        <title>Genomics of Secondarily Temperate Adaptation in the Only Non-Antarctic Icefish.</title>
        <authorList>
            <person name="Rivera-Colon A.G."/>
            <person name="Rayamajhi N."/>
            <person name="Minhas B.F."/>
            <person name="Madrigal G."/>
            <person name="Bilyk K.T."/>
            <person name="Yoon V."/>
            <person name="Hune M."/>
            <person name="Gregory S."/>
            <person name="Cheng C.H.C."/>
            <person name="Catchen J.M."/>
        </authorList>
    </citation>
    <scope>NUCLEOTIDE SEQUENCE [LARGE SCALE GENOMIC DNA]</scope>
    <source>
        <strain evidence="2">JC2023a</strain>
    </source>
</reference>
<organism evidence="2 3">
    <name type="scientific">Champsocephalus esox</name>
    <name type="common">pike icefish</name>
    <dbReference type="NCBI Taxonomy" id="159716"/>
    <lineage>
        <taxon>Eukaryota</taxon>
        <taxon>Metazoa</taxon>
        <taxon>Chordata</taxon>
        <taxon>Craniata</taxon>
        <taxon>Vertebrata</taxon>
        <taxon>Euteleostomi</taxon>
        <taxon>Actinopterygii</taxon>
        <taxon>Neopterygii</taxon>
        <taxon>Teleostei</taxon>
        <taxon>Neoteleostei</taxon>
        <taxon>Acanthomorphata</taxon>
        <taxon>Eupercaria</taxon>
        <taxon>Perciformes</taxon>
        <taxon>Notothenioidei</taxon>
        <taxon>Channichthyidae</taxon>
        <taxon>Champsocephalus</taxon>
    </lineage>
</organism>
<keyword evidence="1" id="KW-1133">Transmembrane helix</keyword>
<feature type="transmembrane region" description="Helical" evidence="1">
    <location>
        <begin position="35"/>
        <end position="55"/>
    </location>
</feature>
<evidence type="ECO:0000256" key="1">
    <source>
        <dbReference type="SAM" id="Phobius"/>
    </source>
</evidence>
<accession>A0AAN8H4R1</accession>
<dbReference type="Proteomes" id="UP001335648">
    <property type="component" value="Unassembled WGS sequence"/>
</dbReference>
<comment type="caution">
    <text evidence="2">The sequence shown here is derived from an EMBL/GenBank/DDBJ whole genome shotgun (WGS) entry which is preliminary data.</text>
</comment>
<evidence type="ECO:0000313" key="2">
    <source>
        <dbReference type="EMBL" id="KAK5902599.1"/>
    </source>
</evidence>
<dbReference type="EMBL" id="JAULUE010002051">
    <property type="protein sequence ID" value="KAK5902599.1"/>
    <property type="molecule type" value="Genomic_DNA"/>
</dbReference>
<name>A0AAN8H4R1_9TELE</name>
<keyword evidence="3" id="KW-1185">Reference proteome</keyword>
<gene>
    <name evidence="2" type="ORF">CesoFtcFv8_007839</name>
</gene>
<proteinExistence type="predicted"/>
<evidence type="ECO:0000313" key="3">
    <source>
        <dbReference type="Proteomes" id="UP001335648"/>
    </source>
</evidence>
<protein>
    <submittedName>
        <fullName evidence="2">Uncharacterized protein</fullName>
    </submittedName>
</protein>
<keyword evidence="1" id="KW-0812">Transmembrane</keyword>